<dbReference type="AlphaFoldDB" id="A0A0H2X350"/>
<name>A0A0H2X350_CHLTA</name>
<dbReference type="RefSeq" id="WP_009872174.1">
    <property type="nucleotide sequence ID" value="NC_007429.1"/>
</dbReference>
<protein>
    <submittedName>
        <fullName evidence="1">Uncharacterized protein</fullName>
    </submittedName>
</protein>
<dbReference type="HOGENOM" id="CLU_188952_0_0_0"/>
<accession>A0A0H2X350</accession>
<proteinExistence type="predicted"/>
<dbReference type="EMBL" id="CP000051">
    <property type="protein sequence ID" value="AAX51073.1"/>
    <property type="molecule type" value="Genomic_DNA"/>
</dbReference>
<dbReference type="Proteomes" id="UP000002532">
    <property type="component" value="Chromosome"/>
</dbReference>
<dbReference type="KEGG" id="cta:CTA_0863"/>
<evidence type="ECO:0000313" key="1">
    <source>
        <dbReference type="EMBL" id="AAX51073.1"/>
    </source>
</evidence>
<organism evidence="1 2">
    <name type="scientific">Chlamydia trachomatis serovar A (strain ATCC VR-571B / DSM 19440 / HAR-13)</name>
    <dbReference type="NCBI Taxonomy" id="315277"/>
    <lineage>
        <taxon>Bacteria</taxon>
        <taxon>Pseudomonadati</taxon>
        <taxon>Chlamydiota</taxon>
        <taxon>Chlamydiia</taxon>
        <taxon>Chlamydiales</taxon>
        <taxon>Chlamydiaceae</taxon>
        <taxon>Chlamydia/Chlamydophila group</taxon>
        <taxon>Chlamydia</taxon>
    </lineage>
</organism>
<gene>
    <name evidence="1" type="ordered locus">CTA_0863</name>
</gene>
<keyword evidence="2" id="KW-1185">Reference proteome</keyword>
<sequence length="89" mass="10629">MYQKTFETRVYNGVEFLGNTRLWEAKFLREKGIHQGERSTHSQENYSALPWRILYRRRAGIACKKNIVRCLYSRIVDHKRRATRGLELG</sequence>
<evidence type="ECO:0000313" key="2">
    <source>
        <dbReference type="Proteomes" id="UP000002532"/>
    </source>
</evidence>
<reference evidence="1 2" key="1">
    <citation type="journal article" date="2005" name="Infect. Immun.">
        <title>Comparative genomic analysis of Chlamydia trachomatis oculotropic and genitotropic strains.</title>
        <authorList>
            <person name="Carlson J.H."/>
            <person name="Porcella S.F."/>
            <person name="McClarty G."/>
            <person name="Caldwell H.D."/>
        </authorList>
    </citation>
    <scope>NUCLEOTIDE SEQUENCE [LARGE SCALE GENOMIC DNA]</scope>
    <source>
        <strain evidence="2">ATCC VR-571B / DSM 19440 / HAR-13</strain>
    </source>
</reference>